<evidence type="ECO:0000256" key="8">
    <source>
        <dbReference type="RuleBase" id="RU363041"/>
    </source>
</evidence>
<keyword evidence="5 8" id="KW-0812">Transmembrane</keyword>
<reference evidence="9 10" key="1">
    <citation type="submission" date="2019-07" db="EMBL/GenBank/DDBJ databases">
        <title>Rapid identification of Enteric Bacteria from Whole Genome Sequences (WGS) using Average Nucleotide Identity (ANI).</title>
        <authorList>
            <person name="Lane C."/>
        </authorList>
    </citation>
    <scope>NUCLEOTIDE SEQUENCE [LARGE SCALE GENOMIC DNA]</scope>
    <source>
        <strain evidence="9 10">2016D-0084</strain>
    </source>
</reference>
<keyword evidence="6 8" id="KW-1133">Transmembrane helix</keyword>
<protein>
    <recommendedName>
        <fullName evidence="8">Probable membrane transporter protein</fullName>
    </recommendedName>
</protein>
<evidence type="ECO:0000256" key="3">
    <source>
        <dbReference type="ARBA" id="ARBA00022448"/>
    </source>
</evidence>
<sequence length="255" mass="27799">MELELNCYIILFLVAIFAGGVDAIVGGGGLITIPALFACGIPPHLALATNKLQSTFGSFTAVLAYRKSMQIRRIALGILFTAIGAILGTYSVLLINQDDVKIIVLICLILIFLYTIFKPNIGNTQHKAKISTASFQIIFGLLLGFYDGFLGPGTGSFWIFACVIFLGFSMKNASINTKILNFTSNIVALAVFLYSYEVLWKVGILMGIGQILGAFIGSKLVLKTQGIFIKKLFLTIVALTIIKITYDYLVLKFLE</sequence>
<dbReference type="InterPro" id="IPR052017">
    <property type="entry name" value="TSUP"/>
</dbReference>
<dbReference type="EMBL" id="VOWJ01000021">
    <property type="protein sequence ID" value="TXE88429.1"/>
    <property type="molecule type" value="Genomic_DNA"/>
</dbReference>
<evidence type="ECO:0000256" key="4">
    <source>
        <dbReference type="ARBA" id="ARBA00022475"/>
    </source>
</evidence>
<evidence type="ECO:0000256" key="6">
    <source>
        <dbReference type="ARBA" id="ARBA00022989"/>
    </source>
</evidence>
<evidence type="ECO:0000313" key="10">
    <source>
        <dbReference type="Proteomes" id="UP000321629"/>
    </source>
</evidence>
<comment type="similarity">
    <text evidence="2 8">Belongs to the 4-toluene sulfonate uptake permease (TSUP) (TC 2.A.102) family.</text>
</comment>
<feature type="transmembrane region" description="Helical" evidence="8">
    <location>
        <begin position="202"/>
        <end position="220"/>
    </location>
</feature>
<dbReference type="Pfam" id="PF01925">
    <property type="entry name" value="TauE"/>
    <property type="match status" value="1"/>
</dbReference>
<evidence type="ECO:0000256" key="1">
    <source>
        <dbReference type="ARBA" id="ARBA00004651"/>
    </source>
</evidence>
<feature type="transmembrane region" description="Helical" evidence="8">
    <location>
        <begin position="74"/>
        <end position="94"/>
    </location>
</feature>
<dbReference type="GO" id="GO:0005886">
    <property type="term" value="C:plasma membrane"/>
    <property type="evidence" value="ECO:0007669"/>
    <property type="project" value="UniProtKB-SubCell"/>
</dbReference>
<dbReference type="PANTHER" id="PTHR30269">
    <property type="entry name" value="TRANSMEMBRANE PROTEIN YFCA"/>
    <property type="match status" value="1"/>
</dbReference>
<feature type="transmembrane region" description="Helical" evidence="8">
    <location>
        <begin position="179"/>
        <end position="196"/>
    </location>
</feature>
<dbReference type="AlphaFoldDB" id="A0A5C7DTX3"/>
<gene>
    <name evidence="9" type="ORF">FPD38_03800</name>
</gene>
<organism evidence="9 10">
    <name type="scientific">Campylobacter volucris</name>
    <dbReference type="NCBI Taxonomy" id="1031542"/>
    <lineage>
        <taxon>Bacteria</taxon>
        <taxon>Pseudomonadati</taxon>
        <taxon>Campylobacterota</taxon>
        <taxon>Epsilonproteobacteria</taxon>
        <taxon>Campylobacterales</taxon>
        <taxon>Campylobacteraceae</taxon>
        <taxon>Campylobacter</taxon>
    </lineage>
</organism>
<feature type="transmembrane region" description="Helical" evidence="8">
    <location>
        <begin position="232"/>
        <end position="251"/>
    </location>
</feature>
<dbReference type="RefSeq" id="WP_147555453.1">
    <property type="nucleotide sequence ID" value="NZ_VOWJ01000021.1"/>
</dbReference>
<keyword evidence="3" id="KW-0813">Transport</keyword>
<evidence type="ECO:0000256" key="2">
    <source>
        <dbReference type="ARBA" id="ARBA00009142"/>
    </source>
</evidence>
<keyword evidence="7 8" id="KW-0472">Membrane</keyword>
<feature type="transmembrane region" description="Helical" evidence="8">
    <location>
        <begin position="7"/>
        <end position="33"/>
    </location>
</feature>
<evidence type="ECO:0000313" key="9">
    <source>
        <dbReference type="EMBL" id="TXE88429.1"/>
    </source>
</evidence>
<dbReference type="PANTHER" id="PTHR30269:SF0">
    <property type="entry name" value="MEMBRANE TRANSPORTER PROTEIN YFCA-RELATED"/>
    <property type="match status" value="1"/>
</dbReference>
<comment type="subcellular location">
    <subcellularLocation>
        <location evidence="1 8">Cell membrane</location>
        <topology evidence="1 8">Multi-pass membrane protein</topology>
    </subcellularLocation>
</comment>
<dbReference type="InterPro" id="IPR002781">
    <property type="entry name" value="TM_pro_TauE-like"/>
</dbReference>
<name>A0A5C7DTX3_9BACT</name>
<evidence type="ECO:0000256" key="5">
    <source>
        <dbReference type="ARBA" id="ARBA00022692"/>
    </source>
</evidence>
<keyword evidence="4 8" id="KW-1003">Cell membrane</keyword>
<dbReference type="Proteomes" id="UP000321629">
    <property type="component" value="Unassembled WGS sequence"/>
</dbReference>
<evidence type="ECO:0000256" key="7">
    <source>
        <dbReference type="ARBA" id="ARBA00023136"/>
    </source>
</evidence>
<comment type="caution">
    <text evidence="9">The sequence shown here is derived from an EMBL/GenBank/DDBJ whole genome shotgun (WGS) entry which is preliminary data.</text>
</comment>
<proteinExistence type="inferred from homology"/>
<feature type="transmembrane region" description="Helical" evidence="8">
    <location>
        <begin position="100"/>
        <end position="117"/>
    </location>
</feature>
<accession>A0A5C7DTX3</accession>